<evidence type="ECO:0000256" key="6">
    <source>
        <dbReference type="ARBA" id="ARBA00022835"/>
    </source>
</evidence>
<dbReference type="Proteomes" id="UP000019484">
    <property type="component" value="Unassembled WGS sequence"/>
</dbReference>
<dbReference type="STRING" id="1182541.W9YLC9"/>
<keyword evidence="5" id="KW-0698">rRNA processing</keyword>
<dbReference type="SUPFAM" id="SSF55666">
    <property type="entry name" value="Ribonuclease PH domain 2-like"/>
    <property type="match status" value="1"/>
</dbReference>
<dbReference type="Pfam" id="PF01138">
    <property type="entry name" value="RNase_PH"/>
    <property type="match status" value="2"/>
</dbReference>
<dbReference type="RefSeq" id="XP_007722669.1">
    <property type="nucleotide sequence ID" value="XM_007724479.1"/>
</dbReference>
<evidence type="ECO:0000256" key="5">
    <source>
        <dbReference type="ARBA" id="ARBA00022552"/>
    </source>
</evidence>
<gene>
    <name evidence="11" type="ORF">A1O1_03578</name>
</gene>
<dbReference type="InterPro" id="IPR036345">
    <property type="entry name" value="ExoRNase_PH_dom2_sf"/>
</dbReference>
<protein>
    <recommendedName>
        <fullName evidence="9">Ribosomal RNA-processing protein 43</fullName>
    </recommendedName>
</protein>
<dbReference type="GO" id="GO:0071035">
    <property type="term" value="P:nuclear polyadenylation-dependent rRNA catabolic process"/>
    <property type="evidence" value="ECO:0007669"/>
    <property type="project" value="TreeGrafter"/>
</dbReference>
<evidence type="ECO:0000256" key="7">
    <source>
        <dbReference type="ARBA" id="ARBA00022884"/>
    </source>
</evidence>
<dbReference type="GO" id="GO:0005730">
    <property type="term" value="C:nucleolus"/>
    <property type="evidence" value="ECO:0007669"/>
    <property type="project" value="UniProtKB-SubCell"/>
</dbReference>
<dbReference type="GO" id="GO:0000176">
    <property type="term" value="C:nuclear exosome (RNase complex)"/>
    <property type="evidence" value="ECO:0007669"/>
    <property type="project" value="TreeGrafter"/>
</dbReference>
<reference evidence="11 12" key="1">
    <citation type="submission" date="2013-03" db="EMBL/GenBank/DDBJ databases">
        <title>The Genome Sequence of Capronia coronata CBS 617.96.</title>
        <authorList>
            <consortium name="The Broad Institute Genomics Platform"/>
            <person name="Cuomo C."/>
            <person name="de Hoog S."/>
            <person name="Gorbushina A."/>
            <person name="Walker B."/>
            <person name="Young S.K."/>
            <person name="Zeng Q."/>
            <person name="Gargeya S."/>
            <person name="Fitzgerald M."/>
            <person name="Haas B."/>
            <person name="Abouelleil A."/>
            <person name="Allen A.W."/>
            <person name="Alvarado L."/>
            <person name="Arachchi H.M."/>
            <person name="Berlin A.M."/>
            <person name="Chapman S.B."/>
            <person name="Gainer-Dewar J."/>
            <person name="Goldberg J."/>
            <person name="Griggs A."/>
            <person name="Gujja S."/>
            <person name="Hansen M."/>
            <person name="Howarth C."/>
            <person name="Imamovic A."/>
            <person name="Ireland A."/>
            <person name="Larimer J."/>
            <person name="McCowan C."/>
            <person name="Murphy C."/>
            <person name="Pearson M."/>
            <person name="Poon T.W."/>
            <person name="Priest M."/>
            <person name="Roberts A."/>
            <person name="Saif S."/>
            <person name="Shea T."/>
            <person name="Sisk P."/>
            <person name="Sykes S."/>
            <person name="Wortman J."/>
            <person name="Nusbaum C."/>
            <person name="Birren B."/>
        </authorList>
    </citation>
    <scope>NUCLEOTIDE SEQUENCE [LARGE SCALE GENOMIC DNA]</scope>
    <source>
        <strain evidence="11 12">CBS 617.96</strain>
    </source>
</reference>
<dbReference type="OrthoDB" id="45882at2759"/>
<dbReference type="GO" id="GO:0035925">
    <property type="term" value="F:mRNA 3'-UTR AU-rich region binding"/>
    <property type="evidence" value="ECO:0007669"/>
    <property type="project" value="TreeGrafter"/>
</dbReference>
<dbReference type="GO" id="GO:0016075">
    <property type="term" value="P:rRNA catabolic process"/>
    <property type="evidence" value="ECO:0007669"/>
    <property type="project" value="TreeGrafter"/>
</dbReference>
<dbReference type="GO" id="GO:0071028">
    <property type="term" value="P:nuclear mRNA surveillance"/>
    <property type="evidence" value="ECO:0007669"/>
    <property type="project" value="TreeGrafter"/>
</dbReference>
<keyword evidence="8" id="KW-0539">Nucleus</keyword>
<dbReference type="InterPro" id="IPR001247">
    <property type="entry name" value="ExoRNase_PH_dom1"/>
</dbReference>
<dbReference type="SUPFAM" id="SSF54211">
    <property type="entry name" value="Ribosomal protein S5 domain 2-like"/>
    <property type="match status" value="1"/>
</dbReference>
<keyword evidence="12" id="KW-1185">Reference proteome</keyword>
<dbReference type="InterPro" id="IPR050590">
    <property type="entry name" value="Exosome_comp_Rrp42_subfam"/>
</dbReference>
<dbReference type="eggNOG" id="KOG1613">
    <property type="taxonomic scope" value="Eukaryota"/>
</dbReference>
<comment type="caution">
    <text evidence="11">The sequence shown here is derived from an EMBL/GenBank/DDBJ whole genome shotgun (WGS) entry which is preliminary data.</text>
</comment>
<dbReference type="EMBL" id="AMWN01000003">
    <property type="protein sequence ID" value="EXJ90475.1"/>
    <property type="molecule type" value="Genomic_DNA"/>
</dbReference>
<dbReference type="GO" id="GO:0034473">
    <property type="term" value="P:U1 snRNA 3'-end processing"/>
    <property type="evidence" value="ECO:0007669"/>
    <property type="project" value="TreeGrafter"/>
</dbReference>
<evidence type="ECO:0000313" key="11">
    <source>
        <dbReference type="EMBL" id="EXJ90475.1"/>
    </source>
</evidence>
<evidence type="ECO:0000256" key="3">
    <source>
        <dbReference type="ARBA" id="ARBA00006678"/>
    </source>
</evidence>
<dbReference type="InterPro" id="IPR027408">
    <property type="entry name" value="PNPase/RNase_PH_dom_sf"/>
</dbReference>
<dbReference type="Gene3D" id="3.30.230.70">
    <property type="entry name" value="GHMP Kinase, N-terminal domain"/>
    <property type="match status" value="1"/>
</dbReference>
<dbReference type="AlphaFoldDB" id="W9YLC9"/>
<organism evidence="11 12">
    <name type="scientific">Capronia coronata CBS 617.96</name>
    <dbReference type="NCBI Taxonomy" id="1182541"/>
    <lineage>
        <taxon>Eukaryota</taxon>
        <taxon>Fungi</taxon>
        <taxon>Dikarya</taxon>
        <taxon>Ascomycota</taxon>
        <taxon>Pezizomycotina</taxon>
        <taxon>Eurotiomycetes</taxon>
        <taxon>Chaetothyriomycetidae</taxon>
        <taxon>Chaetothyriales</taxon>
        <taxon>Herpotrichiellaceae</taxon>
        <taxon>Capronia</taxon>
    </lineage>
</organism>
<evidence type="ECO:0000256" key="9">
    <source>
        <dbReference type="ARBA" id="ARBA00030617"/>
    </source>
</evidence>
<comment type="similarity">
    <text evidence="3">Belongs to the RNase PH family.</text>
</comment>
<evidence type="ECO:0000256" key="4">
    <source>
        <dbReference type="ARBA" id="ARBA00022490"/>
    </source>
</evidence>
<keyword evidence="7" id="KW-0694">RNA-binding</keyword>
<feature type="domain" description="Exoribonuclease phosphorolytic" evidence="10">
    <location>
        <begin position="48"/>
        <end position="102"/>
    </location>
</feature>
<dbReference type="PANTHER" id="PTHR11097:SF9">
    <property type="entry name" value="EXOSOME COMPLEX COMPONENT RRP43"/>
    <property type="match status" value="1"/>
</dbReference>
<evidence type="ECO:0000256" key="8">
    <source>
        <dbReference type="ARBA" id="ARBA00023242"/>
    </source>
</evidence>
<evidence type="ECO:0000313" key="12">
    <source>
        <dbReference type="Proteomes" id="UP000019484"/>
    </source>
</evidence>
<evidence type="ECO:0000256" key="1">
    <source>
        <dbReference type="ARBA" id="ARBA00004496"/>
    </source>
</evidence>
<keyword evidence="6" id="KW-0271">Exosome</keyword>
<evidence type="ECO:0000259" key="10">
    <source>
        <dbReference type="Pfam" id="PF01138"/>
    </source>
</evidence>
<sequence>MPSIISPLSPDPSVPASAMPLISPNALLYAHLKQSPPRRPSSRTPSEPRPIQLNVGSLAHCNGSSLVKIGATTIVCGVRAEILPVTEIPSFRITKAGASYTPTAPVVRDTRYQGDTEKDNKEEDEGEYSPISLYNLVVPNIELATGCSPRHPANAAPSTEAQSISQRLLSLLHTSQLVRSSDLEIIYTPPAQAEDLELGIDTDPQLKAYWTLYVDMMCISHGGSVFDAAWLALYAALKDTIIPKSWWDADLEQVLCSAEVADARKLSLRGIPVPSSFGVFVPEKRVLGQDGHQDPYWVLMDTDGFEEEACAETGCITVDAGGGKGSSLILRIEKNGGSNVGVEEMVNMVTLAERRWQQWKTVLDAALSNS</sequence>
<dbReference type="GeneID" id="19158468"/>
<keyword evidence="4" id="KW-0963">Cytoplasm</keyword>
<comment type="subcellular location">
    <subcellularLocation>
        <location evidence="1">Cytoplasm</location>
    </subcellularLocation>
    <subcellularLocation>
        <location evidence="2">Nucleus</location>
        <location evidence="2">Nucleolus</location>
    </subcellularLocation>
</comment>
<accession>W9YLC9</accession>
<evidence type="ECO:0000256" key="2">
    <source>
        <dbReference type="ARBA" id="ARBA00004604"/>
    </source>
</evidence>
<dbReference type="PANTHER" id="PTHR11097">
    <property type="entry name" value="EXOSOME COMPLEX EXONUCLEASE RIBOSOMAL RNA PROCESSING PROTEIN"/>
    <property type="match status" value="1"/>
</dbReference>
<dbReference type="GO" id="GO:0000467">
    <property type="term" value="P:exonucleolytic trimming to generate mature 3'-end of 5.8S rRNA from tricistronic rRNA transcript (SSU-rRNA, 5.8S rRNA, LSU-rRNA)"/>
    <property type="evidence" value="ECO:0007669"/>
    <property type="project" value="TreeGrafter"/>
</dbReference>
<dbReference type="GO" id="GO:0034475">
    <property type="term" value="P:U4 snRNA 3'-end processing"/>
    <property type="evidence" value="ECO:0007669"/>
    <property type="project" value="TreeGrafter"/>
</dbReference>
<dbReference type="GO" id="GO:0034476">
    <property type="term" value="P:U5 snRNA 3'-end processing"/>
    <property type="evidence" value="ECO:0007669"/>
    <property type="project" value="TreeGrafter"/>
</dbReference>
<dbReference type="InterPro" id="IPR020568">
    <property type="entry name" value="Ribosomal_Su5_D2-typ_SF"/>
</dbReference>
<name>W9YLC9_9EURO</name>
<feature type="domain" description="Exoribonuclease phosphorolytic" evidence="10">
    <location>
        <begin position="127"/>
        <end position="243"/>
    </location>
</feature>
<dbReference type="GO" id="GO:0071038">
    <property type="term" value="P:TRAMP-dependent tRNA surveillance pathway"/>
    <property type="evidence" value="ECO:0007669"/>
    <property type="project" value="TreeGrafter"/>
</dbReference>
<dbReference type="HOGENOM" id="CLU_038194_5_0_1"/>
<proteinExistence type="inferred from homology"/>
<dbReference type="GO" id="GO:0000177">
    <property type="term" value="C:cytoplasmic exosome (RNase complex)"/>
    <property type="evidence" value="ECO:0007669"/>
    <property type="project" value="TreeGrafter"/>
</dbReference>